<proteinExistence type="predicted"/>
<dbReference type="SMART" id="SM00173">
    <property type="entry name" value="RAS"/>
    <property type="match status" value="1"/>
</dbReference>
<dbReference type="GO" id="GO:0003924">
    <property type="term" value="F:GTPase activity"/>
    <property type="evidence" value="ECO:0007669"/>
    <property type="project" value="InterPro"/>
</dbReference>
<comment type="caution">
    <text evidence="4">The sequence shown here is derived from an EMBL/GenBank/DDBJ whole genome shotgun (WGS) entry which is preliminary data.</text>
</comment>
<dbReference type="PRINTS" id="PR00449">
    <property type="entry name" value="RASTRNSFRMNG"/>
</dbReference>
<dbReference type="PROSITE" id="PS51421">
    <property type="entry name" value="RAS"/>
    <property type="match status" value="1"/>
</dbReference>
<dbReference type="SMART" id="SM00175">
    <property type="entry name" value="RAB"/>
    <property type="match status" value="1"/>
</dbReference>
<keyword evidence="1" id="KW-0547">Nucleotide-binding</keyword>
<dbReference type="InterPro" id="IPR005225">
    <property type="entry name" value="Small_GTP-bd"/>
</dbReference>
<evidence type="ECO:0000313" key="4">
    <source>
        <dbReference type="EMBL" id="ETO35391.1"/>
    </source>
</evidence>
<evidence type="ECO:0000313" key="5">
    <source>
        <dbReference type="Proteomes" id="UP000023152"/>
    </source>
</evidence>
<dbReference type="PROSITE" id="PS51419">
    <property type="entry name" value="RAB"/>
    <property type="match status" value="1"/>
</dbReference>
<evidence type="ECO:0000256" key="3">
    <source>
        <dbReference type="SAM" id="Phobius"/>
    </source>
</evidence>
<evidence type="ECO:0000256" key="2">
    <source>
        <dbReference type="ARBA" id="ARBA00023134"/>
    </source>
</evidence>
<organism evidence="4 5">
    <name type="scientific">Reticulomyxa filosa</name>
    <dbReference type="NCBI Taxonomy" id="46433"/>
    <lineage>
        <taxon>Eukaryota</taxon>
        <taxon>Sar</taxon>
        <taxon>Rhizaria</taxon>
        <taxon>Retaria</taxon>
        <taxon>Foraminifera</taxon>
        <taxon>Monothalamids</taxon>
        <taxon>Reticulomyxidae</taxon>
        <taxon>Reticulomyxa</taxon>
    </lineage>
</organism>
<keyword evidence="2" id="KW-0342">GTP-binding</keyword>
<dbReference type="PROSITE" id="PS51420">
    <property type="entry name" value="RHO"/>
    <property type="match status" value="1"/>
</dbReference>
<keyword evidence="3" id="KW-0812">Transmembrane</keyword>
<dbReference type="InterPro" id="IPR027417">
    <property type="entry name" value="P-loop_NTPase"/>
</dbReference>
<dbReference type="SUPFAM" id="SSF52540">
    <property type="entry name" value="P-loop containing nucleoside triphosphate hydrolases"/>
    <property type="match status" value="1"/>
</dbReference>
<keyword evidence="3" id="KW-1133">Transmembrane helix</keyword>
<dbReference type="Gene3D" id="3.40.50.300">
    <property type="entry name" value="P-loop containing nucleotide triphosphate hydrolases"/>
    <property type="match status" value="2"/>
</dbReference>
<keyword evidence="5" id="KW-1185">Reference proteome</keyword>
<dbReference type="OMA" id="TEDSTHH"/>
<dbReference type="Pfam" id="PF00071">
    <property type="entry name" value="Ras"/>
    <property type="match status" value="1"/>
</dbReference>
<accession>X6PB61</accession>
<sequence length="400" mass="46540">MSGVQSNTKREMHSFKVVLLGDTAVGKTSILMRFVENAFQEAQQATIGAAFQSVDIDVPYVGPSKSETTKKTEDSTHHMARLQIWDTAGQEQYHSLAPMYYRGCHAAVIVYDVGNLESFKRAKVWIHELNQSMAEEDWERVIVILVGNKMDLCEDVYSRKYTNELTTKEIYQSVSIENKAEISKTNNVNFRNRLLFPFALNSADDITQQQQQEDLKREKETENENTNRFKHEYNKSVRKVSLEMSFQFAKERRLHFIETSAKYGTNVRTLFHSIAYLLYSQFKHNELLYANSKDANASKKSQAFRIHETAGQGYSEADSKILKESDFTKKKKKCFMCFILFFSFPKFTPFLRLPFIFFFVFVSSKFLMQSIKSIFFSVNYNFRKILCLCFKTETITHITC</sequence>
<keyword evidence="3" id="KW-0472">Membrane</keyword>
<dbReference type="InterPro" id="IPR001806">
    <property type="entry name" value="Small_GTPase"/>
</dbReference>
<dbReference type="InterPro" id="IPR050227">
    <property type="entry name" value="Rab"/>
</dbReference>
<name>X6PB61_RETFI</name>
<evidence type="ECO:0000256" key="1">
    <source>
        <dbReference type="ARBA" id="ARBA00022741"/>
    </source>
</evidence>
<gene>
    <name evidence="4" type="ORF">RFI_01671</name>
</gene>
<dbReference type="FunFam" id="3.40.50.300:FF:001447">
    <property type="entry name" value="Ras-related protein Rab-1B"/>
    <property type="match status" value="1"/>
</dbReference>
<dbReference type="GO" id="GO:0005525">
    <property type="term" value="F:GTP binding"/>
    <property type="evidence" value="ECO:0007669"/>
    <property type="project" value="UniProtKB-KW"/>
</dbReference>
<dbReference type="EMBL" id="ASPP01001654">
    <property type="protein sequence ID" value="ETO35391.1"/>
    <property type="molecule type" value="Genomic_DNA"/>
</dbReference>
<dbReference type="Proteomes" id="UP000023152">
    <property type="component" value="Unassembled WGS sequence"/>
</dbReference>
<feature type="transmembrane region" description="Helical" evidence="3">
    <location>
        <begin position="338"/>
        <end position="362"/>
    </location>
</feature>
<dbReference type="NCBIfam" id="TIGR00231">
    <property type="entry name" value="small_GTP"/>
    <property type="match status" value="1"/>
</dbReference>
<dbReference type="AlphaFoldDB" id="X6PB61"/>
<reference evidence="4 5" key="1">
    <citation type="journal article" date="2013" name="Curr. Biol.">
        <title>The Genome of the Foraminiferan Reticulomyxa filosa.</title>
        <authorList>
            <person name="Glockner G."/>
            <person name="Hulsmann N."/>
            <person name="Schleicher M."/>
            <person name="Noegel A.A."/>
            <person name="Eichinger L."/>
            <person name="Gallinger C."/>
            <person name="Pawlowski J."/>
            <person name="Sierra R."/>
            <person name="Euteneuer U."/>
            <person name="Pillet L."/>
            <person name="Moustafa A."/>
            <person name="Platzer M."/>
            <person name="Groth M."/>
            <person name="Szafranski K."/>
            <person name="Schliwa M."/>
        </authorList>
    </citation>
    <scope>NUCLEOTIDE SEQUENCE [LARGE SCALE GENOMIC DNA]</scope>
</reference>
<protein>
    <submittedName>
        <fullName evidence="4">GTPase</fullName>
    </submittedName>
</protein>
<dbReference type="SMART" id="SM00174">
    <property type="entry name" value="RHO"/>
    <property type="match status" value="1"/>
</dbReference>
<dbReference type="PANTHER" id="PTHR47977">
    <property type="entry name" value="RAS-RELATED PROTEIN RAB"/>
    <property type="match status" value="1"/>
</dbReference>